<dbReference type="Pfam" id="PF01957">
    <property type="entry name" value="NfeD"/>
    <property type="match status" value="1"/>
</dbReference>
<evidence type="ECO:0000259" key="7">
    <source>
        <dbReference type="Pfam" id="PF24961"/>
    </source>
</evidence>
<dbReference type="Gene3D" id="2.40.50.140">
    <property type="entry name" value="Nucleic acid-binding proteins"/>
    <property type="match status" value="1"/>
</dbReference>
<dbReference type="InterPro" id="IPR002810">
    <property type="entry name" value="NfeD-like_C"/>
</dbReference>
<feature type="transmembrane region" description="Helical" evidence="5">
    <location>
        <begin position="101"/>
        <end position="124"/>
    </location>
</feature>
<dbReference type="STRING" id="1855823.MCCS_15160"/>
<evidence type="ECO:0000259" key="6">
    <source>
        <dbReference type="Pfam" id="PF01957"/>
    </source>
</evidence>
<dbReference type="EMBL" id="CP021059">
    <property type="protein sequence ID" value="ARQ07157.1"/>
    <property type="molecule type" value="Genomic_DNA"/>
</dbReference>
<evidence type="ECO:0000313" key="9">
    <source>
        <dbReference type="EMBL" id="ARQ07196.1"/>
    </source>
</evidence>
<keyword evidence="3 5" id="KW-1133">Transmembrane helix</keyword>
<dbReference type="InterPro" id="IPR052165">
    <property type="entry name" value="Membrane_assoc_protease"/>
</dbReference>
<dbReference type="KEGG" id="mcak:MCCS_15550"/>
<dbReference type="OrthoDB" id="9806253at2"/>
<feature type="transmembrane region" description="Helical" evidence="5">
    <location>
        <begin position="32"/>
        <end position="50"/>
    </location>
</feature>
<dbReference type="KEGG" id="mcak:MCCS_15160"/>
<dbReference type="RefSeq" id="WP_101495291.1">
    <property type="nucleotide sequence ID" value="NZ_CBCRZA010000002.1"/>
</dbReference>
<dbReference type="InterPro" id="IPR012340">
    <property type="entry name" value="NA-bd_OB-fold"/>
</dbReference>
<reference evidence="9" key="2">
    <citation type="submission" date="2017-04" db="EMBL/GenBank/DDBJ databases">
        <authorList>
            <person name="Afonso C.L."/>
            <person name="Miller P.J."/>
            <person name="Scott M.A."/>
            <person name="Spackman E."/>
            <person name="Goraichik I."/>
            <person name="Dimitrov K.M."/>
            <person name="Suarez D.L."/>
            <person name="Swayne D.E."/>
        </authorList>
    </citation>
    <scope>NUCLEOTIDE SEQUENCE</scope>
    <source>
        <strain evidence="9">KM45013</strain>
    </source>
</reference>
<dbReference type="GeneID" id="35295665"/>
<evidence type="ECO:0000313" key="10">
    <source>
        <dbReference type="Proteomes" id="UP000194154"/>
    </source>
</evidence>
<sequence>MDLQLQDIILLMLMIVMTMSCIWQLYTPKISSAGIICAIASLLFFVMNIYNGDMEALAIILFIGGILLVILELFIIGAIIGIIGIICIIISFLLIGDNMMMMTLFVSICLIIALIEWVIIVKFFKKKIPLFQQVVLHDSTNKEAGYTSHDDRSYLVGQVAVCLTDLRPSGIIVHDDKRIDAVSEGAFIKKDTSVKIIEVEGTRVVVKSI</sequence>
<dbReference type="GO" id="GO:0005886">
    <property type="term" value="C:plasma membrane"/>
    <property type="evidence" value="ECO:0007669"/>
    <property type="project" value="TreeGrafter"/>
</dbReference>
<dbReference type="PANTHER" id="PTHR33507:SF3">
    <property type="entry name" value="INNER MEMBRANE PROTEIN YBBJ"/>
    <property type="match status" value="1"/>
</dbReference>
<proteinExistence type="predicted"/>
<dbReference type="Pfam" id="PF24961">
    <property type="entry name" value="NfeD_membrane"/>
    <property type="match status" value="1"/>
</dbReference>
<reference evidence="9 10" key="1">
    <citation type="journal article" date="2017" name="Int. J. Syst. Evol. Microbiol.">
        <title>Macrococcus canis sp. nov., a skin bacterium associated with infections in dogs.</title>
        <authorList>
            <person name="Gobeli Brawand S."/>
            <person name="Cotting K."/>
            <person name="Gomez-Sanz E."/>
            <person name="Collaud A."/>
            <person name="Thomann A."/>
            <person name="Brodard I."/>
            <person name="Rodriguez-Campos S."/>
            <person name="Strauss C."/>
            <person name="Perreten V."/>
        </authorList>
    </citation>
    <scope>NUCLEOTIDE SEQUENCE [LARGE SCALE GENOMIC DNA]</scope>
    <source>
        <strain evidence="9 10">KM45013</strain>
    </source>
</reference>
<evidence type="ECO:0000256" key="5">
    <source>
        <dbReference type="SAM" id="Phobius"/>
    </source>
</evidence>
<accession>A0A1W7ACP5</accession>
<dbReference type="AlphaFoldDB" id="A0A1W7ACP5"/>
<evidence type="ECO:0000313" key="8">
    <source>
        <dbReference type="EMBL" id="ARQ07157.1"/>
    </source>
</evidence>
<evidence type="ECO:0000256" key="1">
    <source>
        <dbReference type="ARBA" id="ARBA00004141"/>
    </source>
</evidence>
<feature type="domain" description="NfeD integral membrane" evidence="7">
    <location>
        <begin position="9"/>
        <end position="122"/>
    </location>
</feature>
<keyword evidence="4 5" id="KW-0472">Membrane</keyword>
<feature type="domain" description="NfeD-like C-terminal" evidence="6">
    <location>
        <begin position="155"/>
        <end position="207"/>
    </location>
</feature>
<evidence type="ECO:0000256" key="4">
    <source>
        <dbReference type="ARBA" id="ARBA00023136"/>
    </source>
</evidence>
<evidence type="ECO:0000256" key="3">
    <source>
        <dbReference type="ARBA" id="ARBA00022989"/>
    </source>
</evidence>
<feature type="transmembrane region" description="Helical" evidence="5">
    <location>
        <begin position="7"/>
        <end position="26"/>
    </location>
</feature>
<feature type="transmembrane region" description="Helical" evidence="5">
    <location>
        <begin position="62"/>
        <end position="95"/>
    </location>
</feature>
<organism evidence="9 10">
    <name type="scientific">Macrococcoides canis</name>
    <dbReference type="NCBI Taxonomy" id="1855823"/>
    <lineage>
        <taxon>Bacteria</taxon>
        <taxon>Bacillati</taxon>
        <taxon>Bacillota</taxon>
        <taxon>Bacilli</taxon>
        <taxon>Bacillales</taxon>
        <taxon>Staphylococcaceae</taxon>
        <taxon>Macrococcoides</taxon>
    </lineage>
</organism>
<dbReference type="EMBL" id="CP021059">
    <property type="protein sequence ID" value="ARQ07196.1"/>
    <property type="molecule type" value="Genomic_DNA"/>
</dbReference>
<protein>
    <submittedName>
        <fullName evidence="9">Uncharacterized protein</fullName>
    </submittedName>
</protein>
<dbReference type="PANTHER" id="PTHR33507">
    <property type="entry name" value="INNER MEMBRANE PROTEIN YBBJ"/>
    <property type="match status" value="1"/>
</dbReference>
<evidence type="ECO:0000256" key="2">
    <source>
        <dbReference type="ARBA" id="ARBA00022692"/>
    </source>
</evidence>
<name>A0A1W7ACP5_9STAP</name>
<comment type="subcellular location">
    <subcellularLocation>
        <location evidence="1">Membrane</location>
        <topology evidence="1">Multi-pass membrane protein</topology>
    </subcellularLocation>
</comment>
<keyword evidence="2 5" id="KW-0812">Transmembrane</keyword>
<gene>
    <name evidence="8" type="ORF">MCCS_15160</name>
    <name evidence="9" type="ORF">MCCS_15550</name>
</gene>
<dbReference type="InterPro" id="IPR056739">
    <property type="entry name" value="NfeD_membrane"/>
</dbReference>
<dbReference type="Proteomes" id="UP000194154">
    <property type="component" value="Chromosome"/>
</dbReference>
<keyword evidence="10" id="KW-1185">Reference proteome</keyword>